<sequence length="193" mass="21033">MSRDKNSPRPDLHEEKQPLRFNVAASNQTPGSRYRVTVAPLHPVPATRATSESHAHNPAPTETQVPASTGTRCCRNWPSPPQMLLQTSLRGPVASSDAKQKVCPSAAVDSFHGCSNCLCGVAWRARCLWARPMLCRLPKWANAAVKQRLRTEAQGKDTVKSGDNKGRAASSICRRGITSVVIMHSGYRVEHTG</sequence>
<evidence type="ECO:0000313" key="3">
    <source>
        <dbReference type="Proteomes" id="UP000226192"/>
    </source>
</evidence>
<dbReference type="Proteomes" id="UP000226192">
    <property type="component" value="Unassembled WGS sequence"/>
</dbReference>
<protein>
    <submittedName>
        <fullName evidence="2">Uncharacterized protein</fullName>
    </submittedName>
</protein>
<comment type="caution">
    <text evidence="2">The sequence shown here is derived from an EMBL/GenBank/DDBJ whole genome shotgun (WGS) entry which is preliminary data.</text>
</comment>
<evidence type="ECO:0000256" key="1">
    <source>
        <dbReference type="SAM" id="MobiDB-lite"/>
    </source>
</evidence>
<accession>A0A2C5Y2H9</accession>
<feature type="compositionally biased region" description="Polar residues" evidence="1">
    <location>
        <begin position="60"/>
        <end position="70"/>
    </location>
</feature>
<dbReference type="OrthoDB" id="10472088at2759"/>
<dbReference type="EMBL" id="NJET01000098">
    <property type="protein sequence ID" value="PHH61620.1"/>
    <property type="molecule type" value="Genomic_DNA"/>
</dbReference>
<name>A0A2C5Y2H9_9HYPO</name>
<proteinExistence type="predicted"/>
<gene>
    <name evidence="2" type="ORF">CDD81_8135</name>
</gene>
<evidence type="ECO:0000313" key="2">
    <source>
        <dbReference type="EMBL" id="PHH61620.1"/>
    </source>
</evidence>
<dbReference type="AlphaFoldDB" id="A0A2C5Y2H9"/>
<feature type="region of interest" description="Disordered" evidence="1">
    <location>
        <begin position="47"/>
        <end position="70"/>
    </location>
</feature>
<feature type="region of interest" description="Disordered" evidence="1">
    <location>
        <begin position="1"/>
        <end position="32"/>
    </location>
</feature>
<feature type="compositionally biased region" description="Basic and acidic residues" evidence="1">
    <location>
        <begin position="1"/>
        <end position="18"/>
    </location>
</feature>
<keyword evidence="3" id="KW-1185">Reference proteome</keyword>
<organism evidence="2 3">
    <name type="scientific">Ophiocordyceps australis</name>
    <dbReference type="NCBI Taxonomy" id="1399860"/>
    <lineage>
        <taxon>Eukaryota</taxon>
        <taxon>Fungi</taxon>
        <taxon>Dikarya</taxon>
        <taxon>Ascomycota</taxon>
        <taxon>Pezizomycotina</taxon>
        <taxon>Sordariomycetes</taxon>
        <taxon>Hypocreomycetidae</taxon>
        <taxon>Hypocreales</taxon>
        <taxon>Ophiocordycipitaceae</taxon>
        <taxon>Ophiocordyceps</taxon>
    </lineage>
</organism>
<reference evidence="2 3" key="1">
    <citation type="submission" date="2017-06" db="EMBL/GenBank/DDBJ databases">
        <title>Ant-infecting Ophiocordyceps genomes reveal a high diversity of potential behavioral manipulation genes and a possible major role for enterotoxins.</title>
        <authorList>
            <person name="De Bekker C."/>
            <person name="Evans H.C."/>
            <person name="Brachmann A."/>
            <person name="Hughes D.P."/>
        </authorList>
    </citation>
    <scope>NUCLEOTIDE SEQUENCE [LARGE SCALE GENOMIC DNA]</scope>
    <source>
        <strain evidence="2 3">Map64</strain>
    </source>
</reference>